<evidence type="ECO:0000313" key="1">
    <source>
        <dbReference type="EMBL" id="KAF9946956.1"/>
    </source>
</evidence>
<evidence type="ECO:0000313" key="2">
    <source>
        <dbReference type="Proteomes" id="UP000749646"/>
    </source>
</evidence>
<reference evidence="1" key="1">
    <citation type="journal article" date="2020" name="Fungal Divers.">
        <title>Resolving the Mortierellaceae phylogeny through synthesis of multi-gene phylogenetics and phylogenomics.</title>
        <authorList>
            <person name="Vandepol N."/>
            <person name="Liber J."/>
            <person name="Desiro A."/>
            <person name="Na H."/>
            <person name="Kennedy M."/>
            <person name="Barry K."/>
            <person name="Grigoriev I.V."/>
            <person name="Miller A.N."/>
            <person name="O'Donnell K."/>
            <person name="Stajich J.E."/>
            <person name="Bonito G."/>
        </authorList>
    </citation>
    <scope>NUCLEOTIDE SEQUENCE</scope>
    <source>
        <strain evidence="1">MES-2147</strain>
    </source>
</reference>
<dbReference type="Proteomes" id="UP000749646">
    <property type="component" value="Unassembled WGS sequence"/>
</dbReference>
<dbReference type="OrthoDB" id="2434038at2759"/>
<protein>
    <submittedName>
        <fullName evidence="1">Uncharacterized protein</fullName>
    </submittedName>
</protein>
<dbReference type="AlphaFoldDB" id="A0A9P6ITA6"/>
<gene>
    <name evidence="1" type="ORF">BGZ65_009254</name>
</gene>
<proteinExistence type="predicted"/>
<keyword evidence="2" id="KW-1185">Reference proteome</keyword>
<comment type="caution">
    <text evidence="1">The sequence shown here is derived from an EMBL/GenBank/DDBJ whole genome shotgun (WGS) entry which is preliminary data.</text>
</comment>
<organism evidence="1 2">
    <name type="scientific">Modicella reniformis</name>
    <dbReference type="NCBI Taxonomy" id="1440133"/>
    <lineage>
        <taxon>Eukaryota</taxon>
        <taxon>Fungi</taxon>
        <taxon>Fungi incertae sedis</taxon>
        <taxon>Mucoromycota</taxon>
        <taxon>Mortierellomycotina</taxon>
        <taxon>Mortierellomycetes</taxon>
        <taxon>Mortierellales</taxon>
        <taxon>Mortierellaceae</taxon>
        <taxon>Modicella</taxon>
    </lineage>
</organism>
<sequence length="108" mass="12714">MIKFRHELNIEKTRTTHTLRLPSLEDPVTRSEAEGMYQEMLQAFYNGEGSNFLKHTWYADKAHRAEFVVLTDRLLSMDGGGIERKRDQSPWRSLDYLVIGINEFYMSK</sequence>
<accession>A0A9P6ITA6</accession>
<dbReference type="EMBL" id="JAAAHW010007660">
    <property type="protein sequence ID" value="KAF9946956.1"/>
    <property type="molecule type" value="Genomic_DNA"/>
</dbReference>
<name>A0A9P6ITA6_9FUNG</name>